<evidence type="ECO:0000256" key="2">
    <source>
        <dbReference type="ARBA" id="ARBA00012438"/>
    </source>
</evidence>
<dbReference type="InterPro" id="IPR005467">
    <property type="entry name" value="His_kinase_dom"/>
</dbReference>
<dbReference type="InterPro" id="IPR036097">
    <property type="entry name" value="HisK_dim/P_sf"/>
</dbReference>
<dbReference type="RefSeq" id="WP_115011627.1">
    <property type="nucleotide sequence ID" value="NZ_UGHV01000001.1"/>
</dbReference>
<dbReference type="CDD" id="cd00075">
    <property type="entry name" value="HATPase"/>
    <property type="match status" value="1"/>
</dbReference>
<feature type="transmembrane region" description="Helical" evidence="9">
    <location>
        <begin position="185"/>
        <end position="210"/>
    </location>
</feature>
<dbReference type="InterPro" id="IPR003661">
    <property type="entry name" value="HisK_dim/P_dom"/>
</dbReference>
<accession>A0A377J4L8</accession>
<evidence type="ECO:0000256" key="7">
    <source>
        <dbReference type="ARBA" id="ARBA00022840"/>
    </source>
</evidence>
<evidence type="ECO:0000313" key="12">
    <source>
        <dbReference type="Proteomes" id="UP000254841"/>
    </source>
</evidence>
<evidence type="ECO:0000256" key="5">
    <source>
        <dbReference type="ARBA" id="ARBA00022741"/>
    </source>
</evidence>
<dbReference type="InterPro" id="IPR003594">
    <property type="entry name" value="HATPase_dom"/>
</dbReference>
<dbReference type="Proteomes" id="UP000254841">
    <property type="component" value="Unassembled WGS sequence"/>
</dbReference>
<evidence type="ECO:0000313" key="11">
    <source>
        <dbReference type="EMBL" id="STO97390.1"/>
    </source>
</evidence>
<evidence type="ECO:0000256" key="6">
    <source>
        <dbReference type="ARBA" id="ARBA00022777"/>
    </source>
</evidence>
<feature type="domain" description="Histidine kinase" evidence="10">
    <location>
        <begin position="268"/>
        <end position="503"/>
    </location>
</feature>
<comment type="catalytic activity">
    <reaction evidence="1">
        <text>ATP + protein L-histidine = ADP + protein N-phospho-L-histidine.</text>
        <dbReference type="EC" id="2.7.13.3"/>
    </reaction>
</comment>
<keyword evidence="5" id="KW-0547">Nucleotide-binding</keyword>
<dbReference type="PROSITE" id="PS50109">
    <property type="entry name" value="HIS_KIN"/>
    <property type="match status" value="1"/>
</dbReference>
<keyword evidence="7" id="KW-0067">ATP-binding</keyword>
<dbReference type="Pfam" id="PF02518">
    <property type="entry name" value="HATPase_c"/>
    <property type="match status" value="1"/>
</dbReference>
<evidence type="ECO:0000256" key="4">
    <source>
        <dbReference type="ARBA" id="ARBA00022679"/>
    </source>
</evidence>
<dbReference type="SUPFAM" id="SSF55874">
    <property type="entry name" value="ATPase domain of HSP90 chaperone/DNA topoisomerase II/histidine kinase"/>
    <property type="match status" value="1"/>
</dbReference>
<proteinExistence type="predicted"/>
<keyword evidence="9" id="KW-0812">Transmembrane</keyword>
<name>A0A377J4L8_9HELI</name>
<dbReference type="InterPro" id="IPR036890">
    <property type="entry name" value="HATPase_C_sf"/>
</dbReference>
<dbReference type="PANTHER" id="PTHR43065:SF10">
    <property type="entry name" value="PEROXIDE STRESS-ACTIVATED HISTIDINE KINASE MAK3"/>
    <property type="match status" value="1"/>
</dbReference>
<evidence type="ECO:0000256" key="1">
    <source>
        <dbReference type="ARBA" id="ARBA00000085"/>
    </source>
</evidence>
<dbReference type="Gene3D" id="1.10.287.130">
    <property type="match status" value="1"/>
</dbReference>
<dbReference type="EC" id="2.7.13.3" evidence="2"/>
<organism evidence="11 12">
    <name type="scientific">Helicobacter canis</name>
    <dbReference type="NCBI Taxonomy" id="29419"/>
    <lineage>
        <taxon>Bacteria</taxon>
        <taxon>Pseudomonadati</taxon>
        <taxon>Campylobacterota</taxon>
        <taxon>Epsilonproteobacteria</taxon>
        <taxon>Campylobacterales</taxon>
        <taxon>Helicobacteraceae</taxon>
        <taxon>Helicobacter</taxon>
    </lineage>
</organism>
<keyword evidence="8" id="KW-0902">Two-component regulatory system</keyword>
<dbReference type="OrthoDB" id="9799273at2"/>
<dbReference type="InterPro" id="IPR004358">
    <property type="entry name" value="Sig_transdc_His_kin-like_C"/>
</dbReference>
<keyword evidence="3" id="KW-0597">Phosphoprotein</keyword>
<gene>
    <name evidence="11" type="primary">zraS_1</name>
    <name evidence="11" type="ORF">NCTC12410_01216</name>
</gene>
<dbReference type="EMBL" id="UGHV01000001">
    <property type="protein sequence ID" value="STO97390.1"/>
    <property type="molecule type" value="Genomic_DNA"/>
</dbReference>
<dbReference type="SMART" id="SM00387">
    <property type="entry name" value="HATPase_c"/>
    <property type="match status" value="1"/>
</dbReference>
<dbReference type="GO" id="GO:0005524">
    <property type="term" value="F:ATP binding"/>
    <property type="evidence" value="ECO:0007669"/>
    <property type="project" value="UniProtKB-KW"/>
</dbReference>
<keyword evidence="4 11" id="KW-0808">Transferase</keyword>
<feature type="transmembrane region" description="Helical" evidence="9">
    <location>
        <begin position="12"/>
        <end position="34"/>
    </location>
</feature>
<dbReference type="PANTHER" id="PTHR43065">
    <property type="entry name" value="SENSOR HISTIDINE KINASE"/>
    <property type="match status" value="1"/>
</dbReference>
<dbReference type="SUPFAM" id="SSF47384">
    <property type="entry name" value="Homodimeric domain of signal transducing histidine kinase"/>
    <property type="match status" value="1"/>
</dbReference>
<sequence length="507" mass="58288">MHKSFESQAKILLLFIAFGFLLVCIIAFLALLGLKDEYDKNLANHLQKSHSLQQIQAYYHELALAPSKPLDQGIVLEHWAAYKSEPRERTIIAKFKQLYQQIFLRQEVEKMASLRQRQLGLIEELDSRIHNQLAHKAPNRTSTKSKELLHEITQIIATLDKLVQTDIARALLATKIADSLYNATLWLLFVFAFLVSFGTLYFASLVLGFVRGVNHKLQQTIDAQTSELKLTNQNLQKTIAYEIEQSRKKDQIMYQQARLASMGEMIQNIAHQWRQPLNSLIILFQSFKLKYEQQKLTDDFVAKETEFALQIAKNMSDTIENFRNFFRPNLAKERFSLTQSIQDSIRLIQPTLEQNNIEVFFTYTQELEMVGYENAFAQVVLNIIKNSQDIFTKEDATDNAPAGVVQITLKQLEQNCDSTPFALLEIMDNGGGITLADIDKIFEPYFTTKHKSIGTGIGLYMVRQIVERQMGGSIEARNGAWRCEQNGQELYGAIFMIRFPLYFQQDS</sequence>
<dbReference type="GO" id="GO:0000155">
    <property type="term" value="F:phosphorelay sensor kinase activity"/>
    <property type="evidence" value="ECO:0007669"/>
    <property type="project" value="InterPro"/>
</dbReference>
<keyword evidence="9" id="KW-0472">Membrane</keyword>
<dbReference type="AlphaFoldDB" id="A0A377J4L8"/>
<dbReference type="PRINTS" id="PR00344">
    <property type="entry name" value="BCTRLSENSOR"/>
</dbReference>
<evidence type="ECO:0000256" key="9">
    <source>
        <dbReference type="SAM" id="Phobius"/>
    </source>
</evidence>
<evidence type="ECO:0000256" key="3">
    <source>
        <dbReference type="ARBA" id="ARBA00022553"/>
    </source>
</evidence>
<keyword evidence="6 11" id="KW-0418">Kinase</keyword>
<keyword evidence="9" id="KW-1133">Transmembrane helix</keyword>
<dbReference type="CDD" id="cd00082">
    <property type="entry name" value="HisKA"/>
    <property type="match status" value="1"/>
</dbReference>
<reference evidence="11 12" key="1">
    <citation type="submission" date="2018-06" db="EMBL/GenBank/DDBJ databases">
        <authorList>
            <consortium name="Pathogen Informatics"/>
            <person name="Doyle S."/>
        </authorList>
    </citation>
    <scope>NUCLEOTIDE SEQUENCE [LARGE SCALE GENOMIC DNA]</scope>
    <source>
        <strain evidence="11 12">NCTC12410</strain>
    </source>
</reference>
<dbReference type="Gene3D" id="3.30.565.10">
    <property type="entry name" value="Histidine kinase-like ATPase, C-terminal domain"/>
    <property type="match status" value="1"/>
</dbReference>
<evidence type="ECO:0000259" key="10">
    <source>
        <dbReference type="PROSITE" id="PS50109"/>
    </source>
</evidence>
<evidence type="ECO:0000256" key="8">
    <source>
        <dbReference type="ARBA" id="ARBA00023012"/>
    </source>
</evidence>
<protein>
    <recommendedName>
        <fullName evidence="2">histidine kinase</fullName>
        <ecNumber evidence="2">2.7.13.3</ecNumber>
    </recommendedName>
</protein>